<proteinExistence type="predicted"/>
<accession>A0A2P5EBB3</accession>
<feature type="compositionally biased region" description="Basic and acidic residues" evidence="1">
    <location>
        <begin position="254"/>
        <end position="276"/>
    </location>
</feature>
<organism evidence="2 3">
    <name type="scientific">Trema orientale</name>
    <name type="common">Charcoal tree</name>
    <name type="synonym">Celtis orientalis</name>
    <dbReference type="NCBI Taxonomy" id="63057"/>
    <lineage>
        <taxon>Eukaryota</taxon>
        <taxon>Viridiplantae</taxon>
        <taxon>Streptophyta</taxon>
        <taxon>Embryophyta</taxon>
        <taxon>Tracheophyta</taxon>
        <taxon>Spermatophyta</taxon>
        <taxon>Magnoliopsida</taxon>
        <taxon>eudicotyledons</taxon>
        <taxon>Gunneridae</taxon>
        <taxon>Pentapetalae</taxon>
        <taxon>rosids</taxon>
        <taxon>fabids</taxon>
        <taxon>Rosales</taxon>
        <taxon>Cannabaceae</taxon>
        <taxon>Trema</taxon>
    </lineage>
</organism>
<keyword evidence="3" id="KW-1185">Reference proteome</keyword>
<dbReference type="OrthoDB" id="10375404at2759"/>
<sequence length="345" mass="37149">MKKTGAEPLSYVPFITNGPLSQSSPGIKGGNSACLGQLDVGQPFFQLFNYSPGQRSTAATNDLKRTQIVAVRCSPILHNRHSRRRSQRHVADPELLDRSQHPAQIESSFPHRHQRVTLPQCPHAVTEPVHVEVRNRTQRNRRGRPGLPNRVDPGHHRYPVTVSQLHPFDPPGGPRRVQDRGRIRLAHLDSARLTDLATRRHHGLELGRVEQNGAVPKGGDLRGGFGGGEGDDRLAELDLAGNLGRRACRIGGRDRDAEGEQGVVEDRNVERVRGEDEGGAPGGGDPEAALERGGQGSDAARELGVGDGAARGGVDQGGGGGGRGRGVEVGEDVVGYGERRRFGRE</sequence>
<protein>
    <submittedName>
        <fullName evidence="2">Uncharacterized protein</fullName>
    </submittedName>
</protein>
<dbReference type="InParanoid" id="A0A2P5EBB3"/>
<dbReference type="AlphaFoldDB" id="A0A2P5EBB3"/>
<evidence type="ECO:0000256" key="1">
    <source>
        <dbReference type="SAM" id="MobiDB-lite"/>
    </source>
</evidence>
<feature type="compositionally biased region" description="Gly residues" evidence="1">
    <location>
        <begin position="305"/>
        <end position="324"/>
    </location>
</feature>
<dbReference type="EMBL" id="JXTC01000188">
    <property type="protein sequence ID" value="PON82804.1"/>
    <property type="molecule type" value="Genomic_DNA"/>
</dbReference>
<feature type="region of interest" description="Disordered" evidence="1">
    <location>
        <begin position="134"/>
        <end position="155"/>
    </location>
</feature>
<evidence type="ECO:0000313" key="3">
    <source>
        <dbReference type="Proteomes" id="UP000237000"/>
    </source>
</evidence>
<gene>
    <name evidence="2" type="ORF">TorRG33x02_213780</name>
</gene>
<dbReference type="Proteomes" id="UP000237000">
    <property type="component" value="Unassembled WGS sequence"/>
</dbReference>
<feature type="region of interest" description="Disordered" evidence="1">
    <location>
        <begin position="254"/>
        <end position="345"/>
    </location>
</feature>
<comment type="caution">
    <text evidence="2">The sequence shown here is derived from an EMBL/GenBank/DDBJ whole genome shotgun (WGS) entry which is preliminary data.</text>
</comment>
<reference evidence="3" key="1">
    <citation type="submission" date="2016-06" db="EMBL/GenBank/DDBJ databases">
        <title>Parallel loss of symbiosis genes in relatives of nitrogen-fixing non-legume Parasponia.</title>
        <authorList>
            <person name="Van Velzen R."/>
            <person name="Holmer R."/>
            <person name="Bu F."/>
            <person name="Rutten L."/>
            <person name="Van Zeijl A."/>
            <person name="Liu W."/>
            <person name="Santuari L."/>
            <person name="Cao Q."/>
            <person name="Sharma T."/>
            <person name="Shen D."/>
            <person name="Roswanjaya Y."/>
            <person name="Wardhani T."/>
            <person name="Kalhor M.S."/>
            <person name="Jansen J."/>
            <person name="Van den Hoogen J."/>
            <person name="Gungor B."/>
            <person name="Hartog M."/>
            <person name="Hontelez J."/>
            <person name="Verver J."/>
            <person name="Yang W.-C."/>
            <person name="Schijlen E."/>
            <person name="Repin R."/>
            <person name="Schilthuizen M."/>
            <person name="Schranz E."/>
            <person name="Heidstra R."/>
            <person name="Miyata K."/>
            <person name="Fedorova E."/>
            <person name="Kohlen W."/>
            <person name="Bisseling T."/>
            <person name="Smit S."/>
            <person name="Geurts R."/>
        </authorList>
    </citation>
    <scope>NUCLEOTIDE SEQUENCE [LARGE SCALE GENOMIC DNA]</scope>
    <source>
        <strain evidence="3">cv. RG33-2</strain>
    </source>
</reference>
<evidence type="ECO:0000313" key="2">
    <source>
        <dbReference type="EMBL" id="PON82804.1"/>
    </source>
</evidence>
<name>A0A2P5EBB3_TREOI</name>